<comment type="caution">
    <text evidence="1">The sequence shown here is derived from an EMBL/GenBank/DDBJ whole genome shotgun (WGS) entry which is preliminary data.</text>
</comment>
<reference evidence="1" key="1">
    <citation type="journal article" date="2020" name="mSystems">
        <title>Genome- and Community-Level Interaction Insights into Carbon Utilization and Element Cycling Functions of Hydrothermarchaeota in Hydrothermal Sediment.</title>
        <authorList>
            <person name="Zhou Z."/>
            <person name="Liu Y."/>
            <person name="Xu W."/>
            <person name="Pan J."/>
            <person name="Luo Z.H."/>
            <person name="Li M."/>
        </authorList>
    </citation>
    <scope>NUCLEOTIDE SEQUENCE [LARGE SCALE GENOMIC DNA]</scope>
    <source>
        <strain evidence="1">SpSt-500</strain>
    </source>
</reference>
<evidence type="ECO:0000313" key="1">
    <source>
        <dbReference type="EMBL" id="HGT48025.1"/>
    </source>
</evidence>
<gene>
    <name evidence="1" type="ORF">ENS56_08320</name>
</gene>
<evidence type="ECO:0008006" key="2">
    <source>
        <dbReference type="Google" id="ProtNLM"/>
    </source>
</evidence>
<protein>
    <recommendedName>
        <fullName evidence="2">Nucleotidyltransferase</fullName>
    </recommendedName>
</protein>
<accession>A0A832G6Z2</accession>
<dbReference type="EMBL" id="DSVI01000010">
    <property type="protein sequence ID" value="HGT48025.1"/>
    <property type="molecule type" value="Genomic_DNA"/>
</dbReference>
<proteinExistence type="predicted"/>
<name>A0A832G6Z2_9BACT</name>
<sequence>MNIFKKEILSENQQKLLPIIRKFKRKFFLVGGTAIALYLGHRRSVDFDLFTTTPFEKKSIEARLKNAGVKFKTAYQTKQEWSIFVFDTKITFYYFTEKIQPVNIFENIIRIPSLLDLAVMKAYTIGERSKWKDYVDLYFILRDYLPMQKIIKRATYIFKDSFNEKLFREQLVYFDDIDFSEEINFLNITPSIDEIKQFLTEAAIK</sequence>
<dbReference type="InterPro" id="IPR014942">
    <property type="entry name" value="AbiEii"/>
</dbReference>
<dbReference type="Pfam" id="PF08843">
    <property type="entry name" value="AbiEii"/>
    <property type="match status" value="1"/>
</dbReference>
<organism evidence="1">
    <name type="scientific">Ignavibacterium album</name>
    <dbReference type="NCBI Taxonomy" id="591197"/>
    <lineage>
        <taxon>Bacteria</taxon>
        <taxon>Pseudomonadati</taxon>
        <taxon>Ignavibacteriota</taxon>
        <taxon>Ignavibacteria</taxon>
        <taxon>Ignavibacteriales</taxon>
        <taxon>Ignavibacteriaceae</taxon>
        <taxon>Ignavibacterium</taxon>
    </lineage>
</organism>
<dbReference type="AlphaFoldDB" id="A0A832G6Z2"/>